<dbReference type="EMBL" id="SMMX01000012">
    <property type="protein sequence ID" value="TDA20986.1"/>
    <property type="molecule type" value="Genomic_DNA"/>
</dbReference>
<accession>A0A4R4FE86</accession>
<evidence type="ECO:0000313" key="2">
    <source>
        <dbReference type="Proteomes" id="UP000295710"/>
    </source>
</evidence>
<dbReference type="Proteomes" id="UP000295710">
    <property type="component" value="Unassembled WGS sequence"/>
</dbReference>
<reference evidence="1 2" key="1">
    <citation type="journal article" date="2016" name="Nat. Microbiol.">
        <title>The Mouse Intestinal Bacterial Collection (miBC) provides host-specific insight into cultured diversity and functional potential of the gut microbiota.</title>
        <authorList>
            <person name="Lagkouvardos I."/>
            <person name="Pukall R."/>
            <person name="Abt B."/>
            <person name="Foesel B.U."/>
            <person name="Meier-Kolthoff J.P."/>
            <person name="Kumar N."/>
            <person name="Bresciani A."/>
            <person name="Martinez I."/>
            <person name="Just S."/>
            <person name="Ziegler C."/>
            <person name="Brugiroux S."/>
            <person name="Garzetti D."/>
            <person name="Wenning M."/>
            <person name="Bui T.P."/>
            <person name="Wang J."/>
            <person name="Hugenholtz F."/>
            <person name="Plugge C.M."/>
            <person name="Peterson D.A."/>
            <person name="Hornef M.W."/>
            <person name="Baines J.F."/>
            <person name="Smidt H."/>
            <person name="Walter J."/>
            <person name="Kristiansen K."/>
            <person name="Nielsen H.B."/>
            <person name="Haller D."/>
            <person name="Overmann J."/>
            <person name="Stecher B."/>
            <person name="Clavel T."/>
        </authorList>
    </citation>
    <scope>NUCLEOTIDE SEQUENCE [LARGE SCALE GENOMIC DNA]</scope>
    <source>
        <strain evidence="1 2">DSM 28560</strain>
    </source>
</reference>
<keyword evidence="2" id="KW-1185">Reference proteome</keyword>
<proteinExistence type="predicted"/>
<dbReference type="Pfam" id="PF16152">
    <property type="entry name" value="DUF4860"/>
    <property type="match status" value="1"/>
</dbReference>
<comment type="caution">
    <text evidence="1">The sequence shown here is derived from an EMBL/GenBank/DDBJ whole genome shotgun (WGS) entry which is preliminary data.</text>
</comment>
<name>A0A4R4FE86_9FIRM</name>
<sequence>MKFQTRQKHMIDLIFPIALFFVFAASSFAVLLLAANLYSSTTGQIQANDQNRTCLSYITEKIRQNDSKGAVSIQDIEGTRCLALRGNYNGVDCTTYIYEYDGLLKELFLNDGVDILLKNGKTIMEINSLGMDKTGTGLLEFTSTDNKGAEDSLIISERSVP</sequence>
<evidence type="ECO:0000313" key="1">
    <source>
        <dbReference type="EMBL" id="TDA20986.1"/>
    </source>
</evidence>
<dbReference type="RefSeq" id="WP_132278883.1">
    <property type="nucleotide sequence ID" value="NZ_JAOBST010000034.1"/>
</dbReference>
<protein>
    <submittedName>
        <fullName evidence="1">DUF4860 domain-containing protein</fullName>
    </submittedName>
</protein>
<gene>
    <name evidence="1" type="ORF">E1963_13535</name>
</gene>
<dbReference type="InterPro" id="IPR032340">
    <property type="entry name" value="DUF4860"/>
</dbReference>
<organism evidence="1 2">
    <name type="scientific">Extibacter muris</name>
    <dbReference type="NCBI Taxonomy" id="1796622"/>
    <lineage>
        <taxon>Bacteria</taxon>
        <taxon>Bacillati</taxon>
        <taxon>Bacillota</taxon>
        <taxon>Clostridia</taxon>
        <taxon>Lachnospirales</taxon>
        <taxon>Lachnospiraceae</taxon>
        <taxon>Extibacter</taxon>
    </lineage>
</organism>
<dbReference type="AlphaFoldDB" id="A0A4R4FE86"/>